<dbReference type="Pfam" id="PF08170">
    <property type="entry name" value="POPLD"/>
    <property type="match status" value="1"/>
</dbReference>
<evidence type="ECO:0000313" key="9">
    <source>
        <dbReference type="Proteomes" id="UP000499080"/>
    </source>
</evidence>
<name>A0A4Y2CML8_ARAVE</name>
<dbReference type="SUPFAM" id="SSF103025">
    <property type="entry name" value="Folate-binding domain"/>
    <property type="match status" value="1"/>
</dbReference>
<feature type="domain" description="Pop1 N-terminal" evidence="5">
    <location>
        <begin position="120"/>
        <end position="205"/>
    </location>
</feature>
<comment type="subcellular location">
    <subcellularLocation>
        <location evidence="1">Nucleus</location>
    </subcellularLocation>
</comment>
<keyword evidence="9" id="KW-1185">Reference proteome</keyword>
<feature type="domain" description="POPLD" evidence="6">
    <location>
        <begin position="540"/>
        <end position="631"/>
    </location>
</feature>
<dbReference type="InterPro" id="IPR039182">
    <property type="entry name" value="Pop1"/>
</dbReference>
<keyword evidence="2" id="KW-0819">tRNA processing</keyword>
<evidence type="ECO:0000256" key="2">
    <source>
        <dbReference type="ARBA" id="ARBA00022694"/>
    </source>
</evidence>
<dbReference type="PANTHER" id="PTHR22731:SF3">
    <property type="entry name" value="RIBONUCLEASES P_MRP PROTEIN SUBUNIT POP1"/>
    <property type="match status" value="1"/>
</dbReference>
<dbReference type="Proteomes" id="UP000499080">
    <property type="component" value="Unassembled WGS sequence"/>
</dbReference>
<feature type="region of interest" description="Disordered" evidence="4">
    <location>
        <begin position="90"/>
        <end position="142"/>
    </location>
</feature>
<evidence type="ECO:0000259" key="5">
    <source>
        <dbReference type="Pfam" id="PF06978"/>
    </source>
</evidence>
<reference evidence="8 9" key="1">
    <citation type="journal article" date="2019" name="Sci. Rep.">
        <title>Orb-weaving spider Araneus ventricosus genome elucidates the spidroin gene catalogue.</title>
        <authorList>
            <person name="Kono N."/>
            <person name="Nakamura H."/>
            <person name="Ohtoshi R."/>
            <person name="Moran D.A.P."/>
            <person name="Shinohara A."/>
            <person name="Yoshida Y."/>
            <person name="Fujiwara M."/>
            <person name="Mori M."/>
            <person name="Tomita M."/>
            <person name="Arakawa K."/>
        </authorList>
    </citation>
    <scope>NUCLEOTIDE SEQUENCE [LARGE SCALE GENOMIC DNA]</scope>
</reference>
<evidence type="ECO:0000259" key="6">
    <source>
        <dbReference type="Pfam" id="PF08170"/>
    </source>
</evidence>
<evidence type="ECO:0000256" key="3">
    <source>
        <dbReference type="ARBA" id="ARBA00023242"/>
    </source>
</evidence>
<protein>
    <submittedName>
        <fullName evidence="8">Ribonucleases P/MRP protein subunit POP1</fullName>
    </submittedName>
</protein>
<dbReference type="EMBL" id="BGPR01000217">
    <property type="protein sequence ID" value="GBM05662.1"/>
    <property type="molecule type" value="Genomic_DNA"/>
</dbReference>
<evidence type="ECO:0000259" key="7">
    <source>
        <dbReference type="Pfam" id="PF22770"/>
    </source>
</evidence>
<dbReference type="GO" id="GO:0000172">
    <property type="term" value="C:ribonuclease MRP complex"/>
    <property type="evidence" value="ECO:0007669"/>
    <property type="project" value="InterPro"/>
</dbReference>
<feature type="region of interest" description="Disordered" evidence="4">
    <location>
        <begin position="763"/>
        <end position="787"/>
    </location>
</feature>
<dbReference type="InterPro" id="IPR012590">
    <property type="entry name" value="POPLD_dom"/>
</dbReference>
<comment type="caution">
    <text evidence="8">The sequence shown here is derived from an EMBL/GenBank/DDBJ whole genome shotgun (WGS) entry which is preliminary data.</text>
</comment>
<sequence length="868" mass="99738">MSPLHLMLHVTDQPRKPVKTTIVRVLHNRVLLISKSKSCSFIDLLFSRHTMDHSVNALKFAEARATEIATLMHEITASESKKKKSFFQKLPNHMRRRGASQNPKRVPRKLRTSNQNLDTKAKPKKKIHKKKPKDLQEEYASRSKPDSTWLENHIWFAKRFKMDILWRYHIPVHSNDKKIGSSHDSVANRAMLQDLSYYCCIELEGEETAFSKGLQSLVDCSTGNIFFSKMYLDGTREGHTVLYHPECHPFKAIGPVSFLWKPASVPNESHHTRHKLWIWCHPSCHDELVDVFVSTFDLKEEERPDISESFSFSCKLNFMKSKQHFCKEKVFSGSAVKMMLLKNTLVRHRLIGPMAQTVLGRVLKAAEVDEVSSENLLYTEDGRPPKRLKLDNDQVNDSKPLWWELYYDFKIRKKLHIKKEELLECLSDSQSGPYVVPKSVVGLTVRDPRTAPSWKKDEKELEEERFELYKDLGESFTPEMADSALWDEDIRNEVTASKLSDKEINDARSNCIIAVDLGRKENRIPILIIHQNGLNGFGYGWDLIAPRGWSAEFLRSFVQKGGRPAGLRDLHFVNMENGLPNFPCSFPDTAAGAAYEENLRLKNLKEYYRRPKSKRPNYSTLGVATPFFMCWKTLICDWINELKNDDTANLFPNVANLGILKSDEVTSISHPEFYVYRSPEIRLLSNLCKRLVRMPRTGFSDEQQNELSEAFRTFVLSLNPKMQFCKSLILVKLRCLNKGRPSIHAGIYLLSEQDMDELKSDPTFCGPTEPNHSNKEKGKKSSKDVERPKIQSLISNSSRKMIGYVSEGGFSSFLGQGCAIGHCTSVGFLLMLKRCLDANLKPFVLIRDQHSFKYRVSTAEIIEFNSWI</sequence>
<proteinExistence type="predicted"/>
<feature type="compositionally biased region" description="Basic and acidic residues" evidence="4">
    <location>
        <begin position="772"/>
        <end position="787"/>
    </location>
</feature>
<evidence type="ECO:0000256" key="1">
    <source>
        <dbReference type="ARBA" id="ARBA00004123"/>
    </source>
</evidence>
<accession>A0A4Y2CML8</accession>
<dbReference type="OrthoDB" id="442863at2759"/>
<dbReference type="InterPro" id="IPR009723">
    <property type="entry name" value="Pop1_N"/>
</dbReference>
<dbReference type="GO" id="GO:0001682">
    <property type="term" value="P:tRNA 5'-leader removal"/>
    <property type="evidence" value="ECO:0007669"/>
    <property type="project" value="InterPro"/>
</dbReference>
<feature type="domain" description="POP1 C-terminal" evidence="7">
    <location>
        <begin position="779"/>
        <end position="862"/>
    </location>
</feature>
<dbReference type="Pfam" id="PF22770">
    <property type="entry name" value="POP1_C"/>
    <property type="match status" value="1"/>
</dbReference>
<dbReference type="Pfam" id="PF06978">
    <property type="entry name" value="POP1_N"/>
    <property type="match status" value="1"/>
</dbReference>
<dbReference type="InterPro" id="IPR055079">
    <property type="entry name" value="POP1_C"/>
</dbReference>
<organism evidence="8 9">
    <name type="scientific">Araneus ventricosus</name>
    <name type="common">Orbweaver spider</name>
    <name type="synonym">Epeira ventricosa</name>
    <dbReference type="NCBI Taxonomy" id="182803"/>
    <lineage>
        <taxon>Eukaryota</taxon>
        <taxon>Metazoa</taxon>
        <taxon>Ecdysozoa</taxon>
        <taxon>Arthropoda</taxon>
        <taxon>Chelicerata</taxon>
        <taxon>Arachnida</taxon>
        <taxon>Araneae</taxon>
        <taxon>Araneomorphae</taxon>
        <taxon>Entelegynae</taxon>
        <taxon>Araneoidea</taxon>
        <taxon>Araneidae</taxon>
        <taxon>Araneus</taxon>
    </lineage>
</organism>
<dbReference type="GO" id="GO:0005655">
    <property type="term" value="C:nucleolar ribonuclease P complex"/>
    <property type="evidence" value="ECO:0007669"/>
    <property type="project" value="InterPro"/>
</dbReference>
<dbReference type="AlphaFoldDB" id="A0A4Y2CML8"/>
<dbReference type="PANTHER" id="PTHR22731">
    <property type="entry name" value="RIBONUCLEASES P/MRP PROTEIN SUBUNIT POP1"/>
    <property type="match status" value="1"/>
</dbReference>
<feature type="compositionally biased region" description="Basic and acidic residues" evidence="4">
    <location>
        <begin position="133"/>
        <end position="142"/>
    </location>
</feature>
<keyword evidence="3" id="KW-0539">Nucleus</keyword>
<feature type="compositionally biased region" description="Basic residues" evidence="4">
    <location>
        <begin position="122"/>
        <end position="132"/>
    </location>
</feature>
<gene>
    <name evidence="8" type="primary">POP1</name>
    <name evidence="8" type="ORF">AVEN_175522_1</name>
</gene>
<evidence type="ECO:0000256" key="4">
    <source>
        <dbReference type="SAM" id="MobiDB-lite"/>
    </source>
</evidence>
<evidence type="ECO:0000313" key="8">
    <source>
        <dbReference type="EMBL" id="GBM05662.1"/>
    </source>
</evidence>